<dbReference type="NCBIfam" id="TIGR01313">
    <property type="entry name" value="therm_gnt_kin"/>
    <property type="match status" value="1"/>
</dbReference>
<dbReference type="EC" id="2.7.1.12" evidence="3 10"/>
<dbReference type="GO" id="GO:0046316">
    <property type="term" value="F:gluconokinase activity"/>
    <property type="evidence" value="ECO:0007669"/>
    <property type="project" value="UniProtKB-EC"/>
</dbReference>
<evidence type="ECO:0000256" key="10">
    <source>
        <dbReference type="RuleBase" id="RU363066"/>
    </source>
</evidence>
<dbReference type="OrthoDB" id="9795716at2"/>
<dbReference type="CDD" id="cd02021">
    <property type="entry name" value="GntK"/>
    <property type="match status" value="1"/>
</dbReference>
<name>A0A7U7G6X3_9PROT</name>
<evidence type="ECO:0000256" key="2">
    <source>
        <dbReference type="ARBA" id="ARBA00008420"/>
    </source>
</evidence>
<evidence type="ECO:0000313" key="12">
    <source>
        <dbReference type="EMBL" id="POS64737.1"/>
    </source>
</evidence>
<proteinExistence type="inferred from homology"/>
<reference evidence="11 13" key="2">
    <citation type="journal article" date="2014" name="PLoS ONE">
        <title>Evolution of mitochondria reconstructed from the energy metabolism of living bacteria.</title>
        <authorList>
            <person name="Degli Esposti M."/>
            <person name="Chouaia B."/>
            <person name="Comandatore F."/>
            <person name="Crotti E."/>
            <person name="Sassera D."/>
            <person name="Lievens P.M."/>
            <person name="Daffonchio D."/>
            <person name="Bandi C."/>
        </authorList>
    </citation>
    <scope>NUCLEOTIDE SEQUENCE [LARGE SCALE GENOMIC DNA]</scope>
    <source>
        <strain evidence="11">AM168</strain>
        <strain evidence="13">AM169</strain>
    </source>
</reference>
<dbReference type="Proteomes" id="UP000237218">
    <property type="component" value="Unassembled WGS sequence"/>
</dbReference>
<gene>
    <name evidence="12" type="ORF">ASQ42_01090</name>
    <name evidence="11" type="ORF">SACS_1554</name>
</gene>
<evidence type="ECO:0000313" key="11">
    <source>
        <dbReference type="EMBL" id="CDG34292.1"/>
    </source>
</evidence>
<evidence type="ECO:0000256" key="4">
    <source>
        <dbReference type="ARBA" id="ARBA00022679"/>
    </source>
</evidence>
<evidence type="ECO:0000256" key="5">
    <source>
        <dbReference type="ARBA" id="ARBA00022741"/>
    </source>
</evidence>
<comment type="caution">
    <text evidence="11">The sequence shown here is derived from an EMBL/GenBank/DDBJ whole genome shotgun (WGS) entry which is preliminary data.</text>
</comment>
<reference evidence="12 14" key="3">
    <citation type="submission" date="2018-02" db="EMBL/GenBank/DDBJ databases">
        <title>Draft genome sequences of four Parasaccharibacter apium strains isolated from honey bees.</title>
        <authorList>
            <person name="Corby-Harris V.L."/>
            <person name="Anderson K.E."/>
        </authorList>
    </citation>
    <scope>NUCLEOTIDE SEQUENCE [LARGE SCALE GENOMIC DNA]</scope>
    <source>
        <strain evidence="12 14">B8</strain>
    </source>
</reference>
<dbReference type="GO" id="GO:0005737">
    <property type="term" value="C:cytoplasm"/>
    <property type="evidence" value="ECO:0007669"/>
    <property type="project" value="TreeGrafter"/>
</dbReference>
<dbReference type="PANTHER" id="PTHR43442:SF3">
    <property type="entry name" value="GLUCONOKINASE-RELATED"/>
    <property type="match status" value="1"/>
</dbReference>
<evidence type="ECO:0000313" key="13">
    <source>
        <dbReference type="Proteomes" id="UP000027590"/>
    </source>
</evidence>
<reference evidence="11 13" key="1">
    <citation type="journal article" date="2014" name="Genome Biol. Evol.">
        <title>Acetic acid bacteria genomes reveal functional traits for adaptation to life in insect guts.</title>
        <authorList>
            <person name="Chouaia B."/>
            <person name="Gaiarsa S."/>
            <person name="Crotti E."/>
            <person name="Comandatore F."/>
            <person name="Degli Esposti M."/>
            <person name="Ricci I."/>
            <person name="Alma A."/>
            <person name="Favia G."/>
            <person name="Bandi C."/>
            <person name="Daffonchio D."/>
        </authorList>
    </citation>
    <scope>NUCLEOTIDE SEQUENCE [LARGE SCALE GENOMIC DNA]</scope>
    <source>
        <strain evidence="11">AM168</strain>
        <strain evidence="13">AM169</strain>
    </source>
</reference>
<dbReference type="InterPro" id="IPR027417">
    <property type="entry name" value="P-loop_NTPase"/>
</dbReference>
<dbReference type="RefSeq" id="WP_052349146.1">
    <property type="nucleotide sequence ID" value="NZ_CP020554.1"/>
</dbReference>
<dbReference type="Gene3D" id="3.40.50.300">
    <property type="entry name" value="P-loop containing nucleotide triphosphate hydrolases"/>
    <property type="match status" value="1"/>
</dbReference>
<sequence length="189" mass="20957">MDAMTEKEAAKAASGIAPHYIVVMGVSGNGKTTVAELLSKSLGWPFQEGDDLHPKANVEKMRSGHPLTDEDRAPWLELCHDWLAKCAEKGTGAVLTCSALKKKYRDALAKHIPVQFVYLKVDPKIIEDRLKHRVGHYMPPTLLPSQLATLEEPTDDEPVIRVPGDATPEELRDRVIERLRVVPPPKVVD</sequence>
<keyword evidence="8" id="KW-0311">Gluconate utilization</keyword>
<evidence type="ECO:0000256" key="8">
    <source>
        <dbReference type="ARBA" id="ARBA00023064"/>
    </source>
</evidence>
<dbReference type="Proteomes" id="UP000027590">
    <property type="component" value="Unassembled WGS sequence"/>
</dbReference>
<evidence type="ECO:0000256" key="3">
    <source>
        <dbReference type="ARBA" id="ARBA00012054"/>
    </source>
</evidence>
<evidence type="ECO:0000256" key="7">
    <source>
        <dbReference type="ARBA" id="ARBA00022840"/>
    </source>
</evidence>
<evidence type="ECO:0000256" key="9">
    <source>
        <dbReference type="ARBA" id="ARBA00048090"/>
    </source>
</evidence>
<dbReference type="Pfam" id="PF13671">
    <property type="entry name" value="AAA_33"/>
    <property type="match status" value="1"/>
</dbReference>
<keyword evidence="6 10" id="KW-0418">Kinase</keyword>
<dbReference type="EMBL" id="CBLY010000006">
    <property type="protein sequence ID" value="CDG34292.1"/>
    <property type="molecule type" value="Genomic_DNA"/>
</dbReference>
<accession>A0A7U7G6X3</accession>
<evidence type="ECO:0000256" key="1">
    <source>
        <dbReference type="ARBA" id="ARBA00004761"/>
    </source>
</evidence>
<keyword evidence="5 10" id="KW-0547">Nucleotide-binding</keyword>
<comment type="similarity">
    <text evidence="2 10">Belongs to the gluconokinase GntK/GntV family.</text>
</comment>
<dbReference type="EMBL" id="LMYI01000002">
    <property type="protein sequence ID" value="POS64737.1"/>
    <property type="molecule type" value="Genomic_DNA"/>
</dbReference>
<evidence type="ECO:0000256" key="6">
    <source>
        <dbReference type="ARBA" id="ARBA00022777"/>
    </source>
</evidence>
<keyword evidence="4 10" id="KW-0808">Transferase</keyword>
<evidence type="ECO:0000313" key="14">
    <source>
        <dbReference type="Proteomes" id="UP000237218"/>
    </source>
</evidence>
<keyword evidence="7 10" id="KW-0067">ATP-binding</keyword>
<protein>
    <recommendedName>
        <fullName evidence="3 10">Gluconokinase</fullName>
        <ecNumber evidence="3 10">2.7.1.12</ecNumber>
    </recommendedName>
</protein>
<comment type="catalytic activity">
    <reaction evidence="9 10">
        <text>D-gluconate + ATP = 6-phospho-D-gluconate + ADP + H(+)</text>
        <dbReference type="Rhea" id="RHEA:19433"/>
        <dbReference type="ChEBI" id="CHEBI:15378"/>
        <dbReference type="ChEBI" id="CHEBI:18391"/>
        <dbReference type="ChEBI" id="CHEBI:30616"/>
        <dbReference type="ChEBI" id="CHEBI:58759"/>
        <dbReference type="ChEBI" id="CHEBI:456216"/>
        <dbReference type="EC" id="2.7.1.12"/>
    </reaction>
</comment>
<comment type="pathway">
    <text evidence="1">Carbohydrate acid metabolism.</text>
</comment>
<dbReference type="AlphaFoldDB" id="A0A7U7G6X3"/>
<dbReference type="GO" id="GO:0005524">
    <property type="term" value="F:ATP binding"/>
    <property type="evidence" value="ECO:0007669"/>
    <property type="project" value="UniProtKB-KW"/>
</dbReference>
<dbReference type="PANTHER" id="PTHR43442">
    <property type="entry name" value="GLUCONOKINASE-RELATED"/>
    <property type="match status" value="1"/>
</dbReference>
<dbReference type="SUPFAM" id="SSF52540">
    <property type="entry name" value="P-loop containing nucleoside triphosphate hydrolases"/>
    <property type="match status" value="1"/>
</dbReference>
<dbReference type="FunFam" id="3.40.50.300:FF:000522">
    <property type="entry name" value="Gluconokinase"/>
    <property type="match status" value="1"/>
</dbReference>
<organism evidence="11 13">
    <name type="scientific">Parasaccharibacter apium</name>
    <dbReference type="NCBI Taxonomy" id="1510841"/>
    <lineage>
        <taxon>Bacteria</taxon>
        <taxon>Pseudomonadati</taxon>
        <taxon>Pseudomonadota</taxon>
        <taxon>Alphaproteobacteria</taxon>
        <taxon>Acetobacterales</taxon>
        <taxon>Acetobacteraceae</taxon>
        <taxon>Parasaccharibacter</taxon>
    </lineage>
</organism>
<dbReference type="GO" id="GO:0019521">
    <property type="term" value="P:D-gluconate metabolic process"/>
    <property type="evidence" value="ECO:0007669"/>
    <property type="project" value="UniProtKB-KW"/>
</dbReference>
<keyword evidence="14" id="KW-1185">Reference proteome</keyword>
<dbReference type="InterPro" id="IPR006001">
    <property type="entry name" value="Therm_gnt_kin"/>
</dbReference>